<keyword evidence="2" id="KW-1185">Reference proteome</keyword>
<proteinExistence type="predicted"/>
<reference evidence="1 2" key="1">
    <citation type="submission" date="2024-09" db="EMBL/GenBank/DDBJ databases">
        <authorList>
            <person name="Sun Q."/>
            <person name="Mori K."/>
        </authorList>
    </citation>
    <scope>NUCLEOTIDE SEQUENCE [LARGE SCALE GENOMIC DNA]</scope>
    <source>
        <strain evidence="1 2">CCM 7759</strain>
    </source>
</reference>
<dbReference type="Proteomes" id="UP001589776">
    <property type="component" value="Unassembled WGS sequence"/>
</dbReference>
<accession>A0ABV6DVL8</accession>
<protein>
    <submittedName>
        <fullName evidence="1">DUF4871 domain-containing protein</fullName>
    </submittedName>
</protein>
<name>A0ABV6DVL8_9BACL</name>
<dbReference type="Pfam" id="PF16167">
    <property type="entry name" value="DUF4871"/>
    <property type="match status" value="1"/>
</dbReference>
<evidence type="ECO:0000313" key="2">
    <source>
        <dbReference type="Proteomes" id="UP001589776"/>
    </source>
</evidence>
<comment type="caution">
    <text evidence="1">The sequence shown here is derived from an EMBL/GenBank/DDBJ whole genome shotgun (WGS) entry which is preliminary data.</text>
</comment>
<organism evidence="1 2">
    <name type="scientific">Paenibacillus chartarius</name>
    <dbReference type="NCBI Taxonomy" id="747481"/>
    <lineage>
        <taxon>Bacteria</taxon>
        <taxon>Bacillati</taxon>
        <taxon>Bacillota</taxon>
        <taxon>Bacilli</taxon>
        <taxon>Bacillales</taxon>
        <taxon>Paenibacillaceae</taxon>
        <taxon>Paenibacillus</taxon>
    </lineage>
</organism>
<dbReference type="InterPro" id="IPR032366">
    <property type="entry name" value="DUF4871"/>
</dbReference>
<gene>
    <name evidence="1" type="ORF">ACFFK0_30310</name>
</gene>
<dbReference type="Gene3D" id="2.60.40.3830">
    <property type="match status" value="2"/>
</dbReference>
<dbReference type="RefSeq" id="WP_377475120.1">
    <property type="nucleotide sequence ID" value="NZ_JBHLWN010000124.1"/>
</dbReference>
<dbReference type="EMBL" id="JBHLWN010000124">
    <property type="protein sequence ID" value="MFC0216695.1"/>
    <property type="molecule type" value="Genomic_DNA"/>
</dbReference>
<sequence>MIEALPGGDLQAGLPAGAWWNLNLPKEDLAGKTIRIDALHDSTGTRLTELVPTKLTEANRYKDSLFRISSRLALPLPGVWTFQIYLDDLSTGSVDIEVPDGSWEPSTAFRSGTFEMTGVPDKLGILGPNFVAGKPNKYMWHFWGEPEKLTGQLEISAMKQGTNTLLSLFHAQLAPGKLNGADASMPSNLMLPSEGRWRLLAFIDGELLGSIVVDVAAQ</sequence>
<evidence type="ECO:0000313" key="1">
    <source>
        <dbReference type="EMBL" id="MFC0216695.1"/>
    </source>
</evidence>